<evidence type="ECO:0000313" key="10">
    <source>
        <dbReference type="Proteomes" id="UP000603453"/>
    </source>
</evidence>
<evidence type="ECO:0000259" key="7">
    <source>
        <dbReference type="PROSITE" id="PS50828"/>
    </source>
</evidence>
<evidence type="ECO:0000256" key="4">
    <source>
        <dbReference type="PROSITE-ProRule" id="PRU00723"/>
    </source>
</evidence>
<dbReference type="InterPro" id="IPR000571">
    <property type="entry name" value="Znf_CCCH"/>
</dbReference>
<evidence type="ECO:0000313" key="9">
    <source>
        <dbReference type="EMBL" id="KAG2198883.1"/>
    </source>
</evidence>
<reference evidence="9" key="1">
    <citation type="submission" date="2020-12" db="EMBL/GenBank/DDBJ databases">
        <title>Metabolic potential, ecology and presence of endohyphal bacteria is reflected in genomic diversity of Mucoromycotina.</title>
        <authorList>
            <person name="Muszewska A."/>
            <person name="Okrasinska A."/>
            <person name="Steczkiewicz K."/>
            <person name="Drgas O."/>
            <person name="Orlowska M."/>
            <person name="Perlinska-Lenart U."/>
            <person name="Aleksandrzak-Piekarczyk T."/>
            <person name="Szatraj K."/>
            <person name="Zielenkiewicz U."/>
            <person name="Pilsyk S."/>
            <person name="Malc E."/>
            <person name="Mieczkowski P."/>
            <person name="Kruszewska J.S."/>
            <person name="Biernat P."/>
            <person name="Pawlowska J."/>
        </authorList>
    </citation>
    <scope>NUCLEOTIDE SEQUENCE</scope>
    <source>
        <strain evidence="9">WA0000017839</strain>
    </source>
</reference>
<dbReference type="PANTHER" id="PTHR46651:SF1">
    <property type="entry name" value="SMALL MUTS RELATED FAMILY PROTEIN"/>
    <property type="match status" value="1"/>
</dbReference>
<dbReference type="EMBL" id="JAEPRD010000103">
    <property type="protein sequence ID" value="KAG2198883.1"/>
    <property type="molecule type" value="Genomic_DNA"/>
</dbReference>
<dbReference type="Gene3D" id="3.30.1370.210">
    <property type="match status" value="1"/>
</dbReference>
<dbReference type="Pfam" id="PF02845">
    <property type="entry name" value="CUE"/>
    <property type="match status" value="1"/>
</dbReference>
<evidence type="ECO:0000256" key="5">
    <source>
        <dbReference type="SAM" id="MobiDB-lite"/>
    </source>
</evidence>
<feature type="region of interest" description="Disordered" evidence="5">
    <location>
        <begin position="16"/>
        <end position="72"/>
    </location>
</feature>
<dbReference type="InterPro" id="IPR036063">
    <property type="entry name" value="Smr_dom_sf"/>
</dbReference>
<feature type="compositionally biased region" description="Low complexity" evidence="5">
    <location>
        <begin position="386"/>
        <end position="395"/>
    </location>
</feature>
<dbReference type="Pfam" id="PF08590">
    <property type="entry name" value="DUF1771"/>
    <property type="match status" value="1"/>
</dbReference>
<evidence type="ECO:0000256" key="2">
    <source>
        <dbReference type="ARBA" id="ARBA00022771"/>
    </source>
</evidence>
<dbReference type="PROSITE" id="PS50103">
    <property type="entry name" value="ZF_C3H1"/>
    <property type="match status" value="1"/>
</dbReference>
<dbReference type="InterPro" id="IPR013899">
    <property type="entry name" value="DUF1771"/>
</dbReference>
<dbReference type="InterPro" id="IPR036855">
    <property type="entry name" value="Znf_CCCH_sf"/>
</dbReference>
<dbReference type="GO" id="GO:0043130">
    <property type="term" value="F:ubiquitin binding"/>
    <property type="evidence" value="ECO:0007669"/>
    <property type="project" value="InterPro"/>
</dbReference>
<keyword evidence="2 4" id="KW-0863">Zinc-finger</keyword>
<dbReference type="Gene3D" id="3.30.1370.110">
    <property type="match status" value="1"/>
</dbReference>
<feature type="region of interest" description="Disordered" evidence="5">
    <location>
        <begin position="84"/>
        <end position="144"/>
    </location>
</feature>
<keyword evidence="1 4" id="KW-0479">Metal-binding</keyword>
<feature type="region of interest" description="Disordered" evidence="5">
    <location>
        <begin position="382"/>
        <end position="405"/>
    </location>
</feature>
<dbReference type="SUPFAM" id="SSF90229">
    <property type="entry name" value="CCCH zinc finger"/>
    <property type="match status" value="1"/>
</dbReference>
<dbReference type="SMART" id="SM00356">
    <property type="entry name" value="ZnF_C3H1"/>
    <property type="match status" value="2"/>
</dbReference>
<name>A0A8H7QW75_9FUNG</name>
<keyword evidence="10" id="KW-1185">Reference proteome</keyword>
<dbReference type="PANTHER" id="PTHR46651">
    <property type="entry name" value="POLYADENYLATE-BINDING PROTEIN-INTERACTING PROTEIN 7"/>
    <property type="match status" value="1"/>
</dbReference>
<dbReference type="InterPro" id="IPR003892">
    <property type="entry name" value="CUE"/>
</dbReference>
<feature type="domain" description="C3H1-type" evidence="6">
    <location>
        <begin position="269"/>
        <end position="296"/>
    </location>
</feature>
<evidence type="ECO:0000259" key="6">
    <source>
        <dbReference type="PROSITE" id="PS50103"/>
    </source>
</evidence>
<dbReference type="InterPro" id="IPR002625">
    <property type="entry name" value="Smr_dom"/>
</dbReference>
<dbReference type="SMART" id="SM00463">
    <property type="entry name" value="SMR"/>
    <property type="match status" value="1"/>
</dbReference>
<sequence>MNQHLEWTTDTFKVFQKSSNNSNSSSNNNSNHSSSHTSNDFNLGAKSYIPPAHAFDPFAEPSSLGDNNTDVDDLSQHLISSHLLDDDDQPHTTSTTLHVWDPQQEWQPCTDKADIWSPGNGKEEKKGTPTNTSSSSNREDDDEAFDPTLQFYHGTLYDSHTIQDMNRLALNVTNPSLEETEAEGLEQDMSTLQMMQTIFSDLSDEALLETLARHDYDVDRAIESLLSQASVMTTTMETQTAVPSVKKRQVCRHFLAGECYRKDCWFVHDLQEKVCKFWLQGTCFKGDSCEFSHHIDVQEVANKMIPPVIPSPKQPQFTPTDYPQLSSTTTMAKKAPSSSSLVPSVKPCDEFPSLAFASKIKKAPNAIKGGHSINFAEALKKKGSAKKGQQQAVKKVGARRGPGYSNLQKLTQPVHIPWLDTGSTLNSVYMKEREQAIEYGMLRNRFFSRATEYYLKGDGAKARLYSMEAKRYNRMMQEMHTEASQRIFESRSQHEAFVDLHGLHEDEAIRMIEQRLGEMKSQYGGIIYIVTGTGHHSGANGLSKRQSKLKPTVQAYLKSEHYRFAETSMVGDNKGGIFAVDLSL</sequence>
<dbReference type="PROSITE" id="PS51140">
    <property type="entry name" value="CUE"/>
    <property type="match status" value="1"/>
</dbReference>
<protein>
    <submittedName>
        <fullName evidence="9">Uncharacterized protein</fullName>
    </submittedName>
</protein>
<dbReference type="PROSITE" id="PS50828">
    <property type="entry name" value="SMR"/>
    <property type="match status" value="1"/>
</dbReference>
<organism evidence="9 10">
    <name type="scientific">Mucor saturninus</name>
    <dbReference type="NCBI Taxonomy" id="64648"/>
    <lineage>
        <taxon>Eukaryota</taxon>
        <taxon>Fungi</taxon>
        <taxon>Fungi incertae sedis</taxon>
        <taxon>Mucoromycota</taxon>
        <taxon>Mucoromycotina</taxon>
        <taxon>Mucoromycetes</taxon>
        <taxon>Mucorales</taxon>
        <taxon>Mucorineae</taxon>
        <taxon>Mucoraceae</taxon>
        <taxon>Mucor</taxon>
    </lineage>
</organism>
<comment type="caution">
    <text evidence="9">The sequence shown here is derived from an EMBL/GenBank/DDBJ whole genome shotgun (WGS) entry which is preliminary data.</text>
</comment>
<dbReference type="AlphaFoldDB" id="A0A8H7QW75"/>
<proteinExistence type="predicted"/>
<feature type="domain" description="CUE" evidence="8">
    <location>
        <begin position="187"/>
        <end position="230"/>
    </location>
</feature>
<dbReference type="GO" id="GO:0008270">
    <property type="term" value="F:zinc ion binding"/>
    <property type="evidence" value="ECO:0007669"/>
    <property type="project" value="UniProtKB-KW"/>
</dbReference>
<dbReference type="Pfam" id="PF00642">
    <property type="entry name" value="zf-CCCH"/>
    <property type="match status" value="1"/>
</dbReference>
<dbReference type="Proteomes" id="UP000603453">
    <property type="component" value="Unassembled WGS sequence"/>
</dbReference>
<dbReference type="CDD" id="cd14279">
    <property type="entry name" value="CUE"/>
    <property type="match status" value="1"/>
</dbReference>
<evidence type="ECO:0000256" key="3">
    <source>
        <dbReference type="ARBA" id="ARBA00022833"/>
    </source>
</evidence>
<dbReference type="InterPro" id="IPR053242">
    <property type="entry name" value="PAM2-like_domain"/>
</dbReference>
<feature type="zinc finger region" description="C3H1-type" evidence="4">
    <location>
        <begin position="269"/>
        <end position="296"/>
    </location>
</feature>
<dbReference type="OrthoDB" id="3247158at2759"/>
<feature type="domain" description="Smr" evidence="7">
    <location>
        <begin position="498"/>
        <end position="583"/>
    </location>
</feature>
<evidence type="ECO:0000256" key="1">
    <source>
        <dbReference type="ARBA" id="ARBA00022723"/>
    </source>
</evidence>
<gene>
    <name evidence="9" type="ORF">INT47_010288</name>
</gene>
<dbReference type="SMART" id="SM01162">
    <property type="entry name" value="DUF1771"/>
    <property type="match status" value="1"/>
</dbReference>
<dbReference type="SUPFAM" id="SSF160443">
    <property type="entry name" value="SMR domain-like"/>
    <property type="match status" value="1"/>
</dbReference>
<accession>A0A8H7QW75</accession>
<dbReference type="Pfam" id="PF01713">
    <property type="entry name" value="Smr"/>
    <property type="match status" value="1"/>
</dbReference>
<feature type="compositionally biased region" description="Low complexity" evidence="5">
    <location>
        <begin position="18"/>
        <end position="39"/>
    </location>
</feature>
<keyword evidence="3 4" id="KW-0862">Zinc</keyword>
<evidence type="ECO:0000259" key="8">
    <source>
        <dbReference type="PROSITE" id="PS51140"/>
    </source>
</evidence>